<keyword evidence="2" id="KW-0238">DNA-binding</keyword>
<evidence type="ECO:0000256" key="2">
    <source>
        <dbReference type="ARBA" id="ARBA00023125"/>
    </source>
</evidence>
<dbReference type="InterPro" id="IPR008920">
    <property type="entry name" value="TF_FadR/GntR_C"/>
</dbReference>
<feature type="region of interest" description="Disordered" evidence="4">
    <location>
        <begin position="1"/>
        <end position="23"/>
    </location>
</feature>
<dbReference type="InterPro" id="IPR036388">
    <property type="entry name" value="WH-like_DNA-bd_sf"/>
</dbReference>
<reference evidence="6 7" key="1">
    <citation type="submission" date="2020-12" db="EMBL/GenBank/DDBJ databases">
        <title>Microbacterium sp. HY060.</title>
        <authorList>
            <person name="Zhou J."/>
        </authorList>
    </citation>
    <scope>NUCLEOTIDE SEQUENCE [LARGE SCALE GENOMIC DNA]</scope>
    <source>
        <strain evidence="6 7">HY60</strain>
    </source>
</reference>
<dbReference type="PANTHER" id="PTHR43537">
    <property type="entry name" value="TRANSCRIPTIONAL REGULATOR, GNTR FAMILY"/>
    <property type="match status" value="1"/>
</dbReference>
<dbReference type="PROSITE" id="PS50949">
    <property type="entry name" value="HTH_GNTR"/>
    <property type="match status" value="1"/>
</dbReference>
<keyword evidence="7" id="KW-1185">Reference proteome</keyword>
<dbReference type="SUPFAM" id="SSF46785">
    <property type="entry name" value="Winged helix' DNA-binding domain"/>
    <property type="match status" value="1"/>
</dbReference>
<dbReference type="Proteomes" id="UP000662814">
    <property type="component" value="Chromosome"/>
</dbReference>
<dbReference type="PANTHER" id="PTHR43537:SF24">
    <property type="entry name" value="GLUCONATE OPERON TRANSCRIPTIONAL REPRESSOR"/>
    <property type="match status" value="1"/>
</dbReference>
<dbReference type="Pfam" id="PF00392">
    <property type="entry name" value="GntR"/>
    <property type="match status" value="1"/>
</dbReference>
<dbReference type="SMART" id="SM00345">
    <property type="entry name" value="HTH_GNTR"/>
    <property type="match status" value="1"/>
</dbReference>
<evidence type="ECO:0000256" key="4">
    <source>
        <dbReference type="SAM" id="MobiDB-lite"/>
    </source>
</evidence>
<dbReference type="SMART" id="SM00895">
    <property type="entry name" value="FCD"/>
    <property type="match status" value="1"/>
</dbReference>
<dbReference type="InterPro" id="IPR000524">
    <property type="entry name" value="Tscrpt_reg_HTH_GntR"/>
</dbReference>
<evidence type="ECO:0000256" key="3">
    <source>
        <dbReference type="ARBA" id="ARBA00023163"/>
    </source>
</evidence>
<evidence type="ECO:0000313" key="6">
    <source>
        <dbReference type="EMBL" id="QPZ38767.1"/>
    </source>
</evidence>
<dbReference type="Gene3D" id="1.20.120.530">
    <property type="entry name" value="GntR ligand-binding domain-like"/>
    <property type="match status" value="1"/>
</dbReference>
<dbReference type="Pfam" id="PF07729">
    <property type="entry name" value="FCD"/>
    <property type="match status" value="1"/>
</dbReference>
<gene>
    <name evidence="6" type="ORF">HCR76_01260</name>
</gene>
<dbReference type="SUPFAM" id="SSF48008">
    <property type="entry name" value="GntR ligand-binding domain-like"/>
    <property type="match status" value="1"/>
</dbReference>
<organism evidence="6 7">
    <name type="scientific">Paramicrobacterium chengjingii</name>
    <dbReference type="NCBI Taxonomy" id="2769067"/>
    <lineage>
        <taxon>Bacteria</taxon>
        <taxon>Bacillati</taxon>
        <taxon>Actinomycetota</taxon>
        <taxon>Actinomycetes</taxon>
        <taxon>Micrococcales</taxon>
        <taxon>Microbacteriaceae</taxon>
        <taxon>Paramicrobacterium</taxon>
    </lineage>
</organism>
<evidence type="ECO:0000256" key="1">
    <source>
        <dbReference type="ARBA" id="ARBA00023015"/>
    </source>
</evidence>
<dbReference type="PRINTS" id="PR00035">
    <property type="entry name" value="HTHGNTR"/>
</dbReference>
<keyword evidence="1" id="KW-0805">Transcription regulation</keyword>
<dbReference type="Gene3D" id="1.10.10.10">
    <property type="entry name" value="Winged helix-like DNA-binding domain superfamily/Winged helix DNA-binding domain"/>
    <property type="match status" value="1"/>
</dbReference>
<evidence type="ECO:0000259" key="5">
    <source>
        <dbReference type="PROSITE" id="PS50949"/>
    </source>
</evidence>
<protein>
    <submittedName>
        <fullName evidence="6">GntR family transcriptional regulator</fullName>
    </submittedName>
</protein>
<dbReference type="EMBL" id="CP061169">
    <property type="protein sequence ID" value="QPZ38767.1"/>
    <property type="molecule type" value="Genomic_DNA"/>
</dbReference>
<keyword evidence="3" id="KW-0804">Transcription</keyword>
<sequence length="257" mass="28382">MVRARSRPGPAEPGMALTGPSARVATSRPRVANVSLADLTVMPPPDAHATSLSGVAYYLIRDLIVTLQLKPGTALEERELMAQLALGRTPVREAIRRLASEGLIEIYARRGTVVAPVDVRDLARVSEVRVQLEGLAARLAVERADVADRDAIVQLLADLETGAESQRELIRLDQRVHHCVHHATHNRYLEATLAEYLTLSLRLWFLGLERVQRLDEAVDEHRGLLTAVLDRDPDAAEQAARAHVTGFWDEIRQVLAT</sequence>
<evidence type="ECO:0000313" key="7">
    <source>
        <dbReference type="Proteomes" id="UP000662814"/>
    </source>
</evidence>
<dbReference type="RefSeq" id="WP_166985592.1">
    <property type="nucleotide sequence ID" value="NZ_CP061169.1"/>
</dbReference>
<dbReference type="InterPro" id="IPR011711">
    <property type="entry name" value="GntR_C"/>
</dbReference>
<feature type="domain" description="HTH gntR-type" evidence="5">
    <location>
        <begin position="50"/>
        <end position="117"/>
    </location>
</feature>
<proteinExistence type="predicted"/>
<dbReference type="CDD" id="cd07377">
    <property type="entry name" value="WHTH_GntR"/>
    <property type="match status" value="1"/>
</dbReference>
<dbReference type="InterPro" id="IPR036390">
    <property type="entry name" value="WH_DNA-bd_sf"/>
</dbReference>
<accession>A0ABX6YIZ3</accession>
<name>A0ABX6YIZ3_9MICO</name>